<accession>A0A0U0ZJB8</accession>
<dbReference type="Proteomes" id="UP000045782">
    <property type="component" value="Unassembled WGS sequence"/>
</dbReference>
<proteinExistence type="predicted"/>
<organism evidence="2 3">
    <name type="scientific">Mycobacteroides abscessus</name>
    <dbReference type="NCBI Taxonomy" id="36809"/>
    <lineage>
        <taxon>Bacteria</taxon>
        <taxon>Bacillati</taxon>
        <taxon>Actinomycetota</taxon>
        <taxon>Actinomycetes</taxon>
        <taxon>Mycobacteriales</taxon>
        <taxon>Mycobacteriaceae</taxon>
        <taxon>Mycobacteroides</taxon>
    </lineage>
</organism>
<gene>
    <name evidence="2" type="ORF">ERS075579_00887</name>
</gene>
<evidence type="ECO:0000259" key="1">
    <source>
        <dbReference type="Pfam" id="PF11575"/>
    </source>
</evidence>
<reference evidence="2 3" key="1">
    <citation type="submission" date="2015-03" db="EMBL/GenBank/DDBJ databases">
        <authorList>
            <person name="Murphy D."/>
        </authorList>
    </citation>
    <scope>NUCLEOTIDE SEQUENCE [LARGE SCALE GENOMIC DNA]</scope>
    <source>
        <strain evidence="2 3">PAP088</strain>
    </source>
</reference>
<name>A0A0U0ZJB8_9MYCO</name>
<dbReference type="RefSeq" id="WP_005058358.1">
    <property type="nucleotide sequence ID" value="NZ_CP014951.1"/>
</dbReference>
<protein>
    <submittedName>
        <fullName evidence="2">Uncharacterized Fe-S protein</fullName>
    </submittedName>
</protein>
<sequence length="235" mass="24775">MSAVEQSVFGPFFTVEAHAADETPVPPWRSVSGLVDGSPSLGDRISAVRSSLAARMAKTAAEVDLRVAASVTHLGLIARILAPTIAAATCGVRISQELEDLWWQDRLGGPFPLSVLKMESDQRERECSAVPGAAVESITRCVVGETGVSDRVLWGNVGSAANSAARLIAASRPALNGAARDIADTYLRDPRVDGGVLRAGPNFRRRSCCLIYQLAEDRTAVCGDCVLETRAGATA</sequence>
<evidence type="ECO:0000313" key="3">
    <source>
        <dbReference type="Proteomes" id="UP000045782"/>
    </source>
</evidence>
<evidence type="ECO:0000313" key="2">
    <source>
        <dbReference type="EMBL" id="CPV37245.1"/>
    </source>
</evidence>
<dbReference type="AlphaFoldDB" id="A0A0U0ZJB8"/>
<dbReference type="Pfam" id="PF11575">
    <property type="entry name" value="FhuF_C"/>
    <property type="match status" value="1"/>
</dbReference>
<feature type="domain" description="Ferric siderophore reductase C-terminal" evidence="1">
    <location>
        <begin position="205"/>
        <end position="227"/>
    </location>
</feature>
<dbReference type="GO" id="GO:0051537">
    <property type="term" value="F:2 iron, 2 sulfur cluster binding"/>
    <property type="evidence" value="ECO:0007669"/>
    <property type="project" value="InterPro"/>
</dbReference>
<dbReference type="InterPro" id="IPR024726">
    <property type="entry name" value="FhuF_C"/>
</dbReference>
<dbReference type="EMBL" id="CSWP01000001">
    <property type="protein sequence ID" value="CPV37245.1"/>
    <property type="molecule type" value="Genomic_DNA"/>
</dbReference>